<name>A0ACC2QKP2_9NEOP</name>
<gene>
    <name evidence="1" type="ORF">PYW08_005936</name>
</gene>
<accession>A0ACC2QKP2</accession>
<evidence type="ECO:0000313" key="2">
    <source>
        <dbReference type="Proteomes" id="UP001231649"/>
    </source>
</evidence>
<proteinExistence type="predicted"/>
<dbReference type="EMBL" id="CM056794">
    <property type="protein sequence ID" value="KAJ8717537.1"/>
    <property type="molecule type" value="Genomic_DNA"/>
</dbReference>
<keyword evidence="2" id="KW-1185">Reference proteome</keyword>
<dbReference type="Proteomes" id="UP001231649">
    <property type="component" value="Chromosome 18"/>
</dbReference>
<reference evidence="1" key="1">
    <citation type="submission" date="2023-03" db="EMBL/GenBank/DDBJ databases">
        <title>Chromosome-level genomes of two armyworms, Mythimna separata and Mythimna loreyi, provide insights into the biosynthesis and reception of sex pheromones.</title>
        <authorList>
            <person name="Zhao H."/>
        </authorList>
    </citation>
    <scope>NUCLEOTIDE SEQUENCE</scope>
    <source>
        <strain evidence="1">BeijingLab</strain>
    </source>
</reference>
<protein>
    <submittedName>
        <fullName evidence="1">Uncharacterized protein</fullName>
    </submittedName>
</protein>
<sequence>MARAARALSVLLAALAAAAGPEPATQRVRRVHRDAASVEAPSAGGEGAGADAALDAAELEMAEVAEVPAWRELWYGSLEALHREPSINNTQEDVLVQLGAVAFLHCPVRNLGERGVSWVRRRDWHIISSGMLMYTNDERFQVLHSEGSDDWILQIKYVQKRDNGTYECQVSTGGGTLSRLVHLHIAVPEAFILGADEHHVDAGSTINLVCIIEKSPVPPQYVFWYHNARMINYDAARGVTVLTEPGPKTQSALAIRAAGPQHSGNYTCAAANTEPAHIYVYVSEGSQYSFVLLILLLRGLE</sequence>
<organism evidence="1 2">
    <name type="scientific">Mythimna loreyi</name>
    <dbReference type="NCBI Taxonomy" id="667449"/>
    <lineage>
        <taxon>Eukaryota</taxon>
        <taxon>Metazoa</taxon>
        <taxon>Ecdysozoa</taxon>
        <taxon>Arthropoda</taxon>
        <taxon>Hexapoda</taxon>
        <taxon>Insecta</taxon>
        <taxon>Pterygota</taxon>
        <taxon>Neoptera</taxon>
        <taxon>Endopterygota</taxon>
        <taxon>Lepidoptera</taxon>
        <taxon>Glossata</taxon>
        <taxon>Ditrysia</taxon>
        <taxon>Noctuoidea</taxon>
        <taxon>Noctuidae</taxon>
        <taxon>Noctuinae</taxon>
        <taxon>Hadenini</taxon>
        <taxon>Mythimna</taxon>
    </lineage>
</organism>
<comment type="caution">
    <text evidence="1">The sequence shown here is derived from an EMBL/GenBank/DDBJ whole genome shotgun (WGS) entry which is preliminary data.</text>
</comment>
<evidence type="ECO:0000313" key="1">
    <source>
        <dbReference type="EMBL" id="KAJ8717537.1"/>
    </source>
</evidence>